<dbReference type="PANTHER" id="PTHR38477:SF1">
    <property type="entry name" value="MUREIN L,D-TRANSPEPTIDASE CATALYTIC DOMAIN FAMILY PROTEIN"/>
    <property type="match status" value="1"/>
</dbReference>
<gene>
    <name evidence="1" type="ORF">DI598_08235</name>
</gene>
<name>A0A2W5EZ87_9SPHI</name>
<reference evidence="1 2" key="1">
    <citation type="submission" date="2017-11" db="EMBL/GenBank/DDBJ databases">
        <title>Infants hospitalized years apart are colonized by the same room-sourced microbial strains.</title>
        <authorList>
            <person name="Brooks B."/>
            <person name="Olm M.R."/>
            <person name="Firek B.A."/>
            <person name="Baker R."/>
            <person name="Thomas B.C."/>
            <person name="Morowitz M.J."/>
            <person name="Banfield J.F."/>
        </authorList>
    </citation>
    <scope>NUCLEOTIDE SEQUENCE [LARGE SCALE GENOMIC DNA]</scope>
    <source>
        <strain evidence="1">S2_009_000_R2_76</strain>
    </source>
</reference>
<organism evidence="1 2">
    <name type="scientific">Pseudopedobacter saltans</name>
    <dbReference type="NCBI Taxonomy" id="151895"/>
    <lineage>
        <taxon>Bacteria</taxon>
        <taxon>Pseudomonadati</taxon>
        <taxon>Bacteroidota</taxon>
        <taxon>Sphingobacteriia</taxon>
        <taxon>Sphingobacteriales</taxon>
        <taxon>Sphingobacteriaceae</taxon>
        <taxon>Pseudopedobacter</taxon>
    </lineage>
</organism>
<evidence type="ECO:0000313" key="1">
    <source>
        <dbReference type="EMBL" id="PZP49295.1"/>
    </source>
</evidence>
<dbReference type="EMBL" id="QFOI01000118">
    <property type="protein sequence ID" value="PZP49295.1"/>
    <property type="molecule type" value="Genomic_DNA"/>
</dbReference>
<dbReference type="InterPro" id="IPR032676">
    <property type="entry name" value="YkuD_2"/>
</dbReference>
<dbReference type="AlphaFoldDB" id="A0A2W5EZ87"/>
<evidence type="ECO:0008006" key="3">
    <source>
        <dbReference type="Google" id="ProtNLM"/>
    </source>
</evidence>
<comment type="caution">
    <text evidence="1">The sequence shown here is derived from an EMBL/GenBank/DDBJ whole genome shotgun (WGS) entry which is preliminary data.</text>
</comment>
<evidence type="ECO:0000313" key="2">
    <source>
        <dbReference type="Proteomes" id="UP000249645"/>
    </source>
</evidence>
<dbReference type="Proteomes" id="UP000249645">
    <property type="component" value="Unassembled WGS sequence"/>
</dbReference>
<protein>
    <recommendedName>
        <fullName evidence="3">Murein L,D-transpeptidase catalytic domain family protein</fullName>
    </recommendedName>
</protein>
<proteinExistence type="predicted"/>
<dbReference type="Pfam" id="PF13645">
    <property type="entry name" value="YkuD_2"/>
    <property type="match status" value="1"/>
</dbReference>
<sequence>MKKKYLVGLAVLCASLVGIQKIDARSLPGDKEFKSLLPQKSGNSASDKLADSIYSRLHLQAFGLKQDIFRNAYKGYAYLQSRGMLGKVGLLTICDYSQSSHNKRLYVLDFNKGQVIFNTYVSHGRNSGGEFANSFSNLTNSNKSSCGFLVTGTIYSGRAGKSLHLNGVEPGINSNVYERSIVMHGSRYVNAQRADEGTMMGRSLGCPAVPYGEHFAIIDYIQGGSCVYIATENPQYLATSRIINSEPAALNATNTLAGKTTENKSSENGGSL</sequence>
<accession>A0A2W5EZ87</accession>
<dbReference type="PANTHER" id="PTHR38477">
    <property type="entry name" value="HYPOTHETICAL EXPORTED PROTEIN"/>
    <property type="match status" value="1"/>
</dbReference>